<sequence>MIYTSAAGSHDDPATSSHAPSYRHAAHACLPCCSHHRLQEAPQDTHDKEQLYHQHERMQVKMISVQKLDHIYTSSFLSRRERDENKGFLLCIQKVNKGQRNDTDLICAWRE</sequence>
<dbReference type="Proteomes" id="UP001482620">
    <property type="component" value="Unassembled WGS sequence"/>
</dbReference>
<accession>A0ABV0VIK4</accession>
<gene>
    <name evidence="2" type="ORF">ILYODFUR_028468</name>
</gene>
<keyword evidence="3" id="KW-1185">Reference proteome</keyword>
<organism evidence="2 3">
    <name type="scientific">Ilyodon furcidens</name>
    <name type="common">goldbreast splitfin</name>
    <dbReference type="NCBI Taxonomy" id="33524"/>
    <lineage>
        <taxon>Eukaryota</taxon>
        <taxon>Metazoa</taxon>
        <taxon>Chordata</taxon>
        <taxon>Craniata</taxon>
        <taxon>Vertebrata</taxon>
        <taxon>Euteleostomi</taxon>
        <taxon>Actinopterygii</taxon>
        <taxon>Neopterygii</taxon>
        <taxon>Teleostei</taxon>
        <taxon>Neoteleostei</taxon>
        <taxon>Acanthomorphata</taxon>
        <taxon>Ovalentaria</taxon>
        <taxon>Atherinomorphae</taxon>
        <taxon>Cyprinodontiformes</taxon>
        <taxon>Goodeidae</taxon>
        <taxon>Ilyodon</taxon>
    </lineage>
</organism>
<evidence type="ECO:0000313" key="3">
    <source>
        <dbReference type="Proteomes" id="UP001482620"/>
    </source>
</evidence>
<proteinExistence type="predicted"/>
<dbReference type="EMBL" id="JAHRIQ010108160">
    <property type="protein sequence ID" value="MEQ2256859.1"/>
    <property type="molecule type" value="Genomic_DNA"/>
</dbReference>
<protein>
    <submittedName>
        <fullName evidence="2">Uncharacterized protein</fullName>
    </submittedName>
</protein>
<name>A0ABV0VIK4_9TELE</name>
<feature type="region of interest" description="Disordered" evidence="1">
    <location>
        <begin position="1"/>
        <end position="20"/>
    </location>
</feature>
<evidence type="ECO:0000313" key="2">
    <source>
        <dbReference type="EMBL" id="MEQ2256859.1"/>
    </source>
</evidence>
<comment type="caution">
    <text evidence="2">The sequence shown here is derived from an EMBL/GenBank/DDBJ whole genome shotgun (WGS) entry which is preliminary data.</text>
</comment>
<reference evidence="2 3" key="1">
    <citation type="submission" date="2021-06" db="EMBL/GenBank/DDBJ databases">
        <authorList>
            <person name="Palmer J.M."/>
        </authorList>
    </citation>
    <scope>NUCLEOTIDE SEQUENCE [LARGE SCALE GENOMIC DNA]</scope>
    <source>
        <strain evidence="3">if_2019</strain>
        <tissue evidence="2">Muscle</tissue>
    </source>
</reference>
<evidence type="ECO:0000256" key="1">
    <source>
        <dbReference type="SAM" id="MobiDB-lite"/>
    </source>
</evidence>